<feature type="compositionally biased region" description="Polar residues" evidence="2">
    <location>
        <begin position="65"/>
        <end position="87"/>
    </location>
</feature>
<gene>
    <name evidence="4" type="ORF">KHLLAP_LOCUS13263</name>
</gene>
<feature type="region of interest" description="Disordered" evidence="2">
    <location>
        <begin position="63"/>
        <end position="91"/>
    </location>
</feature>
<keyword evidence="5" id="KW-1185">Reference proteome</keyword>
<dbReference type="GO" id="GO:0008897">
    <property type="term" value="F:holo-[acyl-carrier-protein] synthase activity"/>
    <property type="evidence" value="ECO:0007669"/>
    <property type="project" value="InterPro"/>
</dbReference>
<reference evidence="4" key="1">
    <citation type="submission" date="2023-10" db="EMBL/GenBank/DDBJ databases">
        <authorList>
            <person name="Hackl T."/>
        </authorList>
    </citation>
    <scope>NUCLEOTIDE SEQUENCE</scope>
</reference>
<feature type="domain" description="4'-phosphopantetheinyl transferase" evidence="3">
    <location>
        <begin position="10"/>
        <end position="135"/>
    </location>
</feature>
<sequence>MLGRGLMPFSIGNDICQISRIHKIIASKARHRFVHRILTPEERQQPRAVRILECILDQEPEASTAVASKTPSCDNAQHHAQQQTQGSPALRKAAQYMAGRFAAKEAVMKAHPRSPRLTWDQIVISTAPADPIAEHELLQQGGNPSISTGPPQALIRGNDVYDDMIAPISISHDGDYATAVCLGYRQVPKAQ</sequence>
<dbReference type="InterPro" id="IPR037143">
    <property type="entry name" value="4-PPantetheinyl_Trfase_dom_sf"/>
</dbReference>
<dbReference type="GO" id="GO:0000287">
    <property type="term" value="F:magnesium ion binding"/>
    <property type="evidence" value="ECO:0007669"/>
    <property type="project" value="InterPro"/>
</dbReference>
<organism evidence="4 5">
    <name type="scientific">Anthostomella pinea</name>
    <dbReference type="NCBI Taxonomy" id="933095"/>
    <lineage>
        <taxon>Eukaryota</taxon>
        <taxon>Fungi</taxon>
        <taxon>Dikarya</taxon>
        <taxon>Ascomycota</taxon>
        <taxon>Pezizomycotina</taxon>
        <taxon>Sordariomycetes</taxon>
        <taxon>Xylariomycetidae</taxon>
        <taxon>Xylariales</taxon>
        <taxon>Xylariaceae</taxon>
        <taxon>Anthostomella</taxon>
    </lineage>
</organism>
<evidence type="ECO:0000313" key="4">
    <source>
        <dbReference type="EMBL" id="CAJ2512795.1"/>
    </source>
</evidence>
<evidence type="ECO:0000256" key="1">
    <source>
        <dbReference type="ARBA" id="ARBA00022679"/>
    </source>
</evidence>
<evidence type="ECO:0000259" key="3">
    <source>
        <dbReference type="Pfam" id="PF01648"/>
    </source>
</evidence>
<dbReference type="Proteomes" id="UP001295740">
    <property type="component" value="Unassembled WGS sequence"/>
</dbReference>
<evidence type="ECO:0000313" key="5">
    <source>
        <dbReference type="Proteomes" id="UP001295740"/>
    </source>
</evidence>
<evidence type="ECO:0000256" key="2">
    <source>
        <dbReference type="SAM" id="MobiDB-lite"/>
    </source>
</evidence>
<dbReference type="SUPFAM" id="SSF56214">
    <property type="entry name" value="4'-phosphopantetheinyl transferase"/>
    <property type="match status" value="2"/>
</dbReference>
<dbReference type="EMBL" id="CAUWAG010000020">
    <property type="protein sequence ID" value="CAJ2512795.1"/>
    <property type="molecule type" value="Genomic_DNA"/>
</dbReference>
<dbReference type="AlphaFoldDB" id="A0AAI8VY80"/>
<comment type="caution">
    <text evidence="4">The sequence shown here is derived from an EMBL/GenBank/DDBJ whole genome shotgun (WGS) entry which is preliminary data.</text>
</comment>
<proteinExistence type="predicted"/>
<dbReference type="InterPro" id="IPR008278">
    <property type="entry name" value="4-PPantetheinyl_Trfase_dom"/>
</dbReference>
<protein>
    <submittedName>
        <fullName evidence="4">Uu.00g009140.m01.CDS01</fullName>
    </submittedName>
</protein>
<accession>A0AAI8VY80</accession>
<dbReference type="Pfam" id="PF01648">
    <property type="entry name" value="ACPS"/>
    <property type="match status" value="1"/>
</dbReference>
<name>A0AAI8VY80_9PEZI</name>
<dbReference type="Gene3D" id="3.90.470.20">
    <property type="entry name" value="4'-phosphopantetheinyl transferase domain"/>
    <property type="match status" value="1"/>
</dbReference>
<keyword evidence="1" id="KW-0808">Transferase</keyword>